<feature type="domain" description="ACB" evidence="2">
    <location>
        <begin position="1"/>
        <end position="23"/>
    </location>
</feature>
<feature type="compositionally biased region" description="Low complexity" evidence="1">
    <location>
        <begin position="38"/>
        <end position="47"/>
    </location>
</feature>
<dbReference type="PROSITE" id="PS51228">
    <property type="entry name" value="ACB_2"/>
    <property type="match status" value="1"/>
</dbReference>
<keyword evidence="4" id="KW-1185">Reference proteome</keyword>
<evidence type="ECO:0000256" key="1">
    <source>
        <dbReference type="SAM" id="MobiDB-lite"/>
    </source>
</evidence>
<gene>
    <name evidence="3" type="ORF">PTSG_05685</name>
</gene>
<feature type="compositionally biased region" description="Low complexity" evidence="1">
    <location>
        <begin position="21"/>
        <end position="30"/>
    </location>
</feature>
<dbReference type="GeneID" id="16074130"/>
<dbReference type="RefSeq" id="XP_004993553.1">
    <property type="nucleotide sequence ID" value="XM_004993496.1"/>
</dbReference>
<dbReference type="Proteomes" id="UP000007799">
    <property type="component" value="Unassembled WGS sequence"/>
</dbReference>
<sequence length="61" mass="5980">MSQLEAKEGYVTAVDELVASKGAAPSSSEAEAGEDDTSSSASSKSSALGPVMSIMANAAAE</sequence>
<evidence type="ECO:0000313" key="4">
    <source>
        <dbReference type="Proteomes" id="UP000007799"/>
    </source>
</evidence>
<dbReference type="EMBL" id="GL832967">
    <property type="protein sequence ID" value="EGD73990.1"/>
    <property type="molecule type" value="Genomic_DNA"/>
</dbReference>
<evidence type="ECO:0000313" key="3">
    <source>
        <dbReference type="EMBL" id="EGD73990.1"/>
    </source>
</evidence>
<evidence type="ECO:0000259" key="2">
    <source>
        <dbReference type="PROSITE" id="PS51228"/>
    </source>
</evidence>
<proteinExistence type="predicted"/>
<dbReference type="AlphaFoldDB" id="F2UBX4"/>
<dbReference type="InterPro" id="IPR000582">
    <property type="entry name" value="Acyl-CoA-binding_protein"/>
</dbReference>
<dbReference type="KEGG" id="sre:PTSG_05685"/>
<organism evidence="4">
    <name type="scientific">Salpingoeca rosetta (strain ATCC 50818 / BSB-021)</name>
    <dbReference type="NCBI Taxonomy" id="946362"/>
    <lineage>
        <taxon>Eukaryota</taxon>
        <taxon>Choanoflagellata</taxon>
        <taxon>Craspedida</taxon>
        <taxon>Salpingoecidae</taxon>
        <taxon>Salpingoeca</taxon>
    </lineage>
</organism>
<dbReference type="InParanoid" id="F2UBX4"/>
<accession>F2UBX4</accession>
<name>F2UBX4_SALR5</name>
<protein>
    <recommendedName>
        <fullName evidence="2">ACB domain-containing protein</fullName>
    </recommendedName>
</protein>
<feature type="region of interest" description="Disordered" evidence="1">
    <location>
        <begin position="21"/>
        <end position="61"/>
    </location>
</feature>
<dbReference type="GO" id="GO:0000062">
    <property type="term" value="F:fatty-acyl-CoA binding"/>
    <property type="evidence" value="ECO:0007669"/>
    <property type="project" value="InterPro"/>
</dbReference>
<reference evidence="3" key="1">
    <citation type="submission" date="2009-08" db="EMBL/GenBank/DDBJ databases">
        <title>Annotation of Salpingoeca rosetta.</title>
        <authorList>
            <consortium name="The Broad Institute Genome Sequencing Platform"/>
            <person name="Russ C."/>
            <person name="Cuomo C."/>
            <person name="Burger G."/>
            <person name="Gray M.W."/>
            <person name="Holland P.W.H."/>
            <person name="King N."/>
            <person name="Lang F.B.F."/>
            <person name="Roger A.J."/>
            <person name="Ruiz-Trillo I."/>
            <person name="Young S.K."/>
            <person name="Zeng Q."/>
            <person name="Gargeya S."/>
            <person name="Alvarado L."/>
            <person name="Berlin A."/>
            <person name="Chapman S.B."/>
            <person name="Chen Z."/>
            <person name="Freedman E."/>
            <person name="Gellesch M."/>
            <person name="Goldberg J."/>
            <person name="Griggs A."/>
            <person name="Gujja S."/>
            <person name="Heilman E."/>
            <person name="Heiman D."/>
            <person name="Howarth C."/>
            <person name="Mehta T."/>
            <person name="Neiman D."/>
            <person name="Pearson M."/>
            <person name="Roberts A."/>
            <person name="Saif S."/>
            <person name="Shea T."/>
            <person name="Shenoy N."/>
            <person name="Sisk P."/>
            <person name="Stolte C."/>
            <person name="Sykes S."/>
            <person name="White J."/>
            <person name="Yandava C."/>
            <person name="Haas B."/>
            <person name="Nusbaum C."/>
            <person name="Birren B."/>
        </authorList>
    </citation>
    <scope>NUCLEOTIDE SEQUENCE [LARGE SCALE GENOMIC DNA]</scope>
    <source>
        <strain evidence="3">ATCC 50818</strain>
    </source>
</reference>